<organism evidence="6 7">
    <name type="scientific">Pristionchus mayeri</name>
    <dbReference type="NCBI Taxonomy" id="1317129"/>
    <lineage>
        <taxon>Eukaryota</taxon>
        <taxon>Metazoa</taxon>
        <taxon>Ecdysozoa</taxon>
        <taxon>Nematoda</taxon>
        <taxon>Chromadorea</taxon>
        <taxon>Rhabditida</taxon>
        <taxon>Rhabditina</taxon>
        <taxon>Diplogasteromorpha</taxon>
        <taxon>Diplogasteroidea</taxon>
        <taxon>Neodiplogasteridae</taxon>
        <taxon>Pristionchus</taxon>
    </lineage>
</organism>
<dbReference type="SUPFAM" id="SSF49764">
    <property type="entry name" value="HSP20-like chaperones"/>
    <property type="match status" value="1"/>
</dbReference>
<evidence type="ECO:0000256" key="3">
    <source>
        <dbReference type="ARBA" id="ARBA00022833"/>
    </source>
</evidence>
<dbReference type="EMBL" id="BTRK01000005">
    <property type="protein sequence ID" value="GMR53162.1"/>
    <property type="molecule type" value="Genomic_DNA"/>
</dbReference>
<feature type="domain" description="CHORD" evidence="5">
    <location>
        <begin position="28"/>
        <end position="87"/>
    </location>
</feature>
<feature type="non-terminal residue" evidence="6">
    <location>
        <position position="1"/>
    </location>
</feature>
<dbReference type="Gene3D" id="2.60.40.790">
    <property type="match status" value="1"/>
</dbReference>
<protein>
    <recommendedName>
        <fullName evidence="8">Chp-1</fullName>
    </recommendedName>
</protein>
<dbReference type="PANTHER" id="PTHR46983:SF3">
    <property type="entry name" value="CHPADIPLOID STATE MAINTENANCE PROTEIN CHPA"/>
    <property type="match status" value="1"/>
</dbReference>
<dbReference type="PROSITE" id="PS51401">
    <property type="entry name" value="CHORD"/>
    <property type="match status" value="2"/>
</dbReference>
<keyword evidence="1" id="KW-0479">Metal-binding</keyword>
<feature type="domain" description="CHORD" evidence="5">
    <location>
        <begin position="168"/>
        <end position="227"/>
    </location>
</feature>
<keyword evidence="7" id="KW-1185">Reference proteome</keyword>
<accession>A0AAN5CZ36</accession>
<dbReference type="PANTHER" id="PTHR46983">
    <property type="entry name" value="CYSTEINE AND HISTIDINE-RICH DOMAIN-CONTAINING PROTEIN 1"/>
    <property type="match status" value="1"/>
</dbReference>
<reference evidence="7" key="1">
    <citation type="submission" date="2022-10" db="EMBL/GenBank/DDBJ databases">
        <title>Genome assembly of Pristionchus species.</title>
        <authorList>
            <person name="Yoshida K."/>
            <person name="Sommer R.J."/>
        </authorList>
    </citation>
    <scope>NUCLEOTIDE SEQUENCE [LARGE SCALE GENOMIC DNA]</scope>
    <source>
        <strain evidence="7">RS5460</strain>
    </source>
</reference>
<dbReference type="PROSITE" id="PS51203">
    <property type="entry name" value="CS"/>
    <property type="match status" value="1"/>
</dbReference>
<feature type="domain" description="CS" evidence="4">
    <location>
        <begin position="235"/>
        <end position="325"/>
    </location>
</feature>
<dbReference type="InterPro" id="IPR008978">
    <property type="entry name" value="HSP20-like_chaperone"/>
</dbReference>
<dbReference type="InterPro" id="IPR007052">
    <property type="entry name" value="CS_dom"/>
</dbReference>
<proteinExistence type="predicted"/>
<dbReference type="AlphaFoldDB" id="A0AAN5CZ36"/>
<evidence type="ECO:0000256" key="1">
    <source>
        <dbReference type="ARBA" id="ARBA00022723"/>
    </source>
</evidence>
<evidence type="ECO:0000256" key="2">
    <source>
        <dbReference type="ARBA" id="ARBA00022737"/>
    </source>
</evidence>
<evidence type="ECO:0000313" key="6">
    <source>
        <dbReference type="EMBL" id="GMR53162.1"/>
    </source>
</evidence>
<name>A0AAN5CZ36_9BILA</name>
<evidence type="ECO:0008006" key="8">
    <source>
        <dbReference type="Google" id="ProtNLM"/>
    </source>
</evidence>
<comment type="caution">
    <text evidence="6">The sequence shown here is derived from an EMBL/GenBank/DDBJ whole genome shotgun (WGS) entry which is preliminary data.</text>
</comment>
<dbReference type="CDD" id="cd06466">
    <property type="entry name" value="p23_CS_SGT1_like"/>
    <property type="match status" value="1"/>
</dbReference>
<gene>
    <name evidence="6" type="ORF">PMAYCL1PPCAC_23357</name>
</gene>
<dbReference type="Gene3D" id="4.10.1130.20">
    <property type="match status" value="2"/>
</dbReference>
<sequence length="340" mass="38386">ISKLYRKDPSSFFCSLIISMSEAELINCYNKGCGKKFHPESNSVEDCQYHPGPPFFHDAYKIWNCCNKKSTDFGTFLNYPGCTKGRHSAEKPVDIVKVAAVKEIRPEKEEEVIVWNGLNKPAERLDDTLREERNIKVEATEGAKASIKKYLEEHQSVLSSELQIGAPCRNNSCEAKYGGPSASDSPCVYHPGAAIFHEGMKYWACCKKKTSDFQAFLDQKGCEKGEHCWSKNEKVDKLREDFYSANGTITVNLYCRGAMPDEVSVQSDGQLLRVKLVHGFGTKESLFIYDLWGEILPDESVVRVGERKVELILKQADNVSWPRLQFDTTQDSKVETPIEA</sequence>
<dbReference type="InterPro" id="IPR039790">
    <property type="entry name" value="CHRD1"/>
</dbReference>
<keyword evidence="2" id="KW-0677">Repeat</keyword>
<dbReference type="GO" id="GO:0046872">
    <property type="term" value="F:metal ion binding"/>
    <property type="evidence" value="ECO:0007669"/>
    <property type="project" value="UniProtKB-KW"/>
</dbReference>
<evidence type="ECO:0000259" key="5">
    <source>
        <dbReference type="PROSITE" id="PS51401"/>
    </source>
</evidence>
<keyword evidence="3" id="KW-0862">Zinc</keyword>
<evidence type="ECO:0000259" key="4">
    <source>
        <dbReference type="PROSITE" id="PS51203"/>
    </source>
</evidence>
<dbReference type="InterPro" id="IPR007051">
    <property type="entry name" value="CHORD_dom"/>
</dbReference>
<dbReference type="Proteomes" id="UP001328107">
    <property type="component" value="Unassembled WGS sequence"/>
</dbReference>
<dbReference type="Pfam" id="PF04968">
    <property type="entry name" value="CHORD"/>
    <property type="match status" value="2"/>
</dbReference>
<evidence type="ECO:0000313" key="7">
    <source>
        <dbReference type="Proteomes" id="UP001328107"/>
    </source>
</evidence>